<keyword evidence="1" id="KW-0472">Membrane</keyword>
<keyword evidence="1" id="KW-0812">Transmembrane</keyword>
<organism evidence="2 3">
    <name type="scientific">Rhizobium herbae</name>
    <dbReference type="NCBI Taxonomy" id="508661"/>
    <lineage>
        <taxon>Bacteria</taxon>
        <taxon>Pseudomonadati</taxon>
        <taxon>Pseudomonadota</taxon>
        <taxon>Alphaproteobacteria</taxon>
        <taxon>Hyphomicrobiales</taxon>
        <taxon>Rhizobiaceae</taxon>
        <taxon>Rhizobium/Agrobacterium group</taxon>
        <taxon>Rhizobium</taxon>
    </lineage>
</organism>
<dbReference type="RefSeq" id="WP_268842094.1">
    <property type="nucleotide sequence ID" value="NZ_JAGGJV010000010.1"/>
</dbReference>
<evidence type="ECO:0000313" key="3">
    <source>
        <dbReference type="Proteomes" id="UP000823786"/>
    </source>
</evidence>
<reference evidence="2 3" key="1">
    <citation type="submission" date="2021-03" db="EMBL/GenBank/DDBJ databases">
        <title>Genomic Encyclopedia of Type Strains, Phase IV (KMG-IV): sequencing the most valuable type-strain genomes for metagenomic binning, comparative biology and taxonomic classification.</title>
        <authorList>
            <person name="Goeker M."/>
        </authorList>
    </citation>
    <scope>NUCLEOTIDE SEQUENCE [LARGE SCALE GENOMIC DNA]</scope>
    <source>
        <strain evidence="2 3">DSM 26427</strain>
    </source>
</reference>
<evidence type="ECO:0000313" key="2">
    <source>
        <dbReference type="EMBL" id="MBP1861344.1"/>
    </source>
</evidence>
<keyword evidence="3" id="KW-1185">Reference proteome</keyword>
<comment type="caution">
    <text evidence="2">The sequence shown here is derived from an EMBL/GenBank/DDBJ whole genome shotgun (WGS) entry which is preliminary data.</text>
</comment>
<sequence>MQNRTGFGAHSGTQFSWTMAAQAAALAAAFLFVSALIFGAI</sequence>
<evidence type="ECO:0000256" key="1">
    <source>
        <dbReference type="SAM" id="Phobius"/>
    </source>
</evidence>
<keyword evidence="1" id="KW-1133">Transmembrane helix</keyword>
<proteinExistence type="predicted"/>
<dbReference type="Proteomes" id="UP000823786">
    <property type="component" value="Unassembled WGS sequence"/>
</dbReference>
<gene>
    <name evidence="2" type="ORF">J2Z75_004873</name>
</gene>
<dbReference type="EMBL" id="JAGGJV010000010">
    <property type="protein sequence ID" value="MBP1861344.1"/>
    <property type="molecule type" value="Genomic_DNA"/>
</dbReference>
<feature type="transmembrane region" description="Helical" evidence="1">
    <location>
        <begin position="20"/>
        <end position="40"/>
    </location>
</feature>
<accession>A0ABS4ETQ9</accession>
<protein>
    <submittedName>
        <fullName evidence="2">Uncharacterized protein</fullName>
    </submittedName>
</protein>
<name>A0ABS4ETQ9_9HYPH</name>